<feature type="non-terminal residue" evidence="1">
    <location>
        <position position="1"/>
    </location>
</feature>
<evidence type="ECO:0000313" key="1">
    <source>
        <dbReference type="EMBL" id="GAI00045.1"/>
    </source>
</evidence>
<name>X1LCA6_9ZZZZ</name>
<gene>
    <name evidence="1" type="ORF">S06H3_07710</name>
</gene>
<organism evidence="1">
    <name type="scientific">marine sediment metagenome</name>
    <dbReference type="NCBI Taxonomy" id="412755"/>
    <lineage>
        <taxon>unclassified sequences</taxon>
        <taxon>metagenomes</taxon>
        <taxon>ecological metagenomes</taxon>
    </lineage>
</organism>
<dbReference type="EMBL" id="BARV01003156">
    <property type="protein sequence ID" value="GAI00045.1"/>
    <property type="molecule type" value="Genomic_DNA"/>
</dbReference>
<dbReference type="AlphaFoldDB" id="X1LCA6"/>
<reference evidence="1" key="1">
    <citation type="journal article" date="2014" name="Front. Microbiol.">
        <title>High frequency of phylogenetically diverse reductive dehalogenase-homologous genes in deep subseafloor sedimentary metagenomes.</title>
        <authorList>
            <person name="Kawai M."/>
            <person name="Futagami T."/>
            <person name="Toyoda A."/>
            <person name="Takaki Y."/>
            <person name="Nishi S."/>
            <person name="Hori S."/>
            <person name="Arai W."/>
            <person name="Tsubouchi T."/>
            <person name="Morono Y."/>
            <person name="Uchiyama I."/>
            <person name="Ito T."/>
            <person name="Fujiyama A."/>
            <person name="Inagaki F."/>
            <person name="Takami H."/>
        </authorList>
    </citation>
    <scope>NUCLEOTIDE SEQUENCE</scope>
    <source>
        <strain evidence="1">Expedition CK06-06</strain>
    </source>
</reference>
<comment type="caution">
    <text evidence="1">The sequence shown here is derived from an EMBL/GenBank/DDBJ whole genome shotgun (WGS) entry which is preliminary data.</text>
</comment>
<protein>
    <submittedName>
        <fullName evidence="1">Uncharacterized protein</fullName>
    </submittedName>
</protein>
<sequence>PGKWAHYSGTGVCGMKGCKCLKYRPVKRSNYPIYDEKTDEVYKP</sequence>
<proteinExistence type="predicted"/>
<accession>X1LCA6</accession>